<evidence type="ECO:0000256" key="8">
    <source>
        <dbReference type="SAM" id="SignalP"/>
    </source>
</evidence>
<keyword evidence="4" id="KW-0442">Lipid degradation</keyword>
<evidence type="ECO:0000313" key="10">
    <source>
        <dbReference type="Proteomes" id="UP000504606"/>
    </source>
</evidence>
<name>A0A9C6X6Z3_FRAOC</name>
<dbReference type="InterPro" id="IPR029058">
    <property type="entry name" value="AB_hydrolase_fold"/>
</dbReference>
<proteinExistence type="inferred from homology"/>
<dbReference type="PIRSF" id="PIRSF000862">
    <property type="entry name" value="Steryl_ester_lip"/>
    <property type="match status" value="1"/>
</dbReference>
<evidence type="ECO:0000256" key="6">
    <source>
        <dbReference type="ARBA" id="ARBA00023180"/>
    </source>
</evidence>
<dbReference type="InterPro" id="IPR006693">
    <property type="entry name" value="AB_hydrolase_lipase"/>
</dbReference>
<protein>
    <submittedName>
        <fullName evidence="11">Lipase 3-like</fullName>
    </submittedName>
</protein>
<feature type="active site" description="Charge relay system" evidence="7">
    <location>
        <position position="412"/>
    </location>
</feature>
<feature type="signal peptide" evidence="8">
    <location>
        <begin position="1"/>
        <end position="19"/>
    </location>
</feature>
<evidence type="ECO:0000256" key="4">
    <source>
        <dbReference type="ARBA" id="ARBA00022963"/>
    </source>
</evidence>
<evidence type="ECO:0000256" key="1">
    <source>
        <dbReference type="ARBA" id="ARBA00010701"/>
    </source>
</evidence>
<dbReference type="PANTHER" id="PTHR11005">
    <property type="entry name" value="LYSOSOMAL ACID LIPASE-RELATED"/>
    <property type="match status" value="1"/>
</dbReference>
<evidence type="ECO:0000256" key="3">
    <source>
        <dbReference type="ARBA" id="ARBA00022801"/>
    </source>
</evidence>
<evidence type="ECO:0000313" key="11">
    <source>
        <dbReference type="RefSeq" id="XP_052130426.1"/>
    </source>
</evidence>
<dbReference type="GO" id="GO:0016788">
    <property type="term" value="F:hydrolase activity, acting on ester bonds"/>
    <property type="evidence" value="ECO:0007669"/>
    <property type="project" value="InterPro"/>
</dbReference>
<feature type="domain" description="Partial AB-hydrolase lipase" evidence="9">
    <location>
        <begin position="76"/>
        <end position="126"/>
    </location>
</feature>
<gene>
    <name evidence="11" type="primary">LOC113213603</name>
</gene>
<sequence length="444" mass="49520">MTYLLFVAIGACAVVLVSGAPADDKQVHAQFQSTDLSDALLRSLLDDFLTNLDSWNVTTSDSAIIKQRKHLKGTRALIEAQGYPAEDHVVVTEDGYILSMFRIPRPDCPPVFLMHGLLASSADYVVLGKHRALASVLYEAGFDVWLGNARGTTESRRHKTLVPGDAKFWDFSWHEIGSQDLPALIDHVLNATNQTSLHYVGHSQGTTTFFVMGSERQEYMAKVKTFVALAPIAFVNDIRSIPVRLMAVAPNALGDLIRLMGANEFLPNSKLVSWLGDTFCADGDITQPLCYDIMFLIGGTDSQQMNATAIPDILANTPAGAATKQLIHYGQLIAKWRQEFRQYDHGWLGNLFRYQSLSPPEYNLSKISATTYLFTSDNDLLSVKKNVEELVRRLPSIAPDGVKKVPFRKFNHLDYIFGKNAKELVYNDIVKIIRRHDNNKIPAF</sequence>
<dbReference type="Proteomes" id="UP000504606">
    <property type="component" value="Unplaced"/>
</dbReference>
<dbReference type="KEGG" id="foc:113213603"/>
<reference evidence="11" key="1">
    <citation type="submission" date="2025-08" db="UniProtKB">
        <authorList>
            <consortium name="RefSeq"/>
        </authorList>
    </citation>
    <scope>IDENTIFICATION</scope>
    <source>
        <tissue evidence="11">Whole organism</tissue>
    </source>
</reference>
<evidence type="ECO:0000256" key="5">
    <source>
        <dbReference type="ARBA" id="ARBA00023098"/>
    </source>
</evidence>
<evidence type="ECO:0000256" key="7">
    <source>
        <dbReference type="PIRSR" id="PIRSR000862-1"/>
    </source>
</evidence>
<feature type="chain" id="PRO_5038468453" evidence="8">
    <location>
        <begin position="20"/>
        <end position="444"/>
    </location>
</feature>
<dbReference type="SUPFAM" id="SSF53474">
    <property type="entry name" value="alpha/beta-Hydrolases"/>
    <property type="match status" value="1"/>
</dbReference>
<keyword evidence="3" id="KW-0378">Hydrolase</keyword>
<dbReference type="Pfam" id="PF04083">
    <property type="entry name" value="Abhydro_lipase"/>
    <property type="match status" value="1"/>
</dbReference>
<keyword evidence="10" id="KW-1185">Reference proteome</keyword>
<comment type="similarity">
    <text evidence="1">Belongs to the AB hydrolase superfamily. Lipase family.</text>
</comment>
<dbReference type="GO" id="GO:0016042">
    <property type="term" value="P:lipid catabolic process"/>
    <property type="evidence" value="ECO:0007669"/>
    <property type="project" value="UniProtKB-KW"/>
</dbReference>
<accession>A0A9C6X6Z3</accession>
<evidence type="ECO:0000256" key="2">
    <source>
        <dbReference type="ARBA" id="ARBA00022729"/>
    </source>
</evidence>
<evidence type="ECO:0000259" key="9">
    <source>
        <dbReference type="Pfam" id="PF04083"/>
    </source>
</evidence>
<dbReference type="RefSeq" id="XP_052130426.1">
    <property type="nucleotide sequence ID" value="XM_052274466.1"/>
</dbReference>
<organism evidence="10 11">
    <name type="scientific">Frankliniella occidentalis</name>
    <name type="common">Western flower thrips</name>
    <name type="synonym">Euthrips occidentalis</name>
    <dbReference type="NCBI Taxonomy" id="133901"/>
    <lineage>
        <taxon>Eukaryota</taxon>
        <taxon>Metazoa</taxon>
        <taxon>Ecdysozoa</taxon>
        <taxon>Arthropoda</taxon>
        <taxon>Hexapoda</taxon>
        <taxon>Insecta</taxon>
        <taxon>Pterygota</taxon>
        <taxon>Neoptera</taxon>
        <taxon>Paraneoptera</taxon>
        <taxon>Thysanoptera</taxon>
        <taxon>Terebrantia</taxon>
        <taxon>Thripoidea</taxon>
        <taxon>Thripidae</taxon>
        <taxon>Frankliniella</taxon>
    </lineage>
</organism>
<dbReference type="FunFam" id="3.40.50.1820:FF:000021">
    <property type="entry name" value="Lipase"/>
    <property type="match status" value="1"/>
</dbReference>
<dbReference type="InterPro" id="IPR025483">
    <property type="entry name" value="Lipase_euk"/>
</dbReference>
<keyword evidence="2 8" id="KW-0732">Signal</keyword>
<keyword evidence="5" id="KW-0443">Lipid metabolism</keyword>
<dbReference type="Gene3D" id="3.40.50.1820">
    <property type="entry name" value="alpha/beta hydrolase"/>
    <property type="match status" value="1"/>
</dbReference>
<feature type="active site" description="Nucleophile" evidence="7">
    <location>
        <position position="203"/>
    </location>
</feature>
<keyword evidence="6" id="KW-0325">Glycoprotein</keyword>
<dbReference type="OrthoDB" id="9974421at2759"/>
<dbReference type="GeneID" id="113213603"/>
<dbReference type="AlphaFoldDB" id="A0A9C6X6Z3"/>
<feature type="active site" description="Charge relay system" evidence="7">
    <location>
        <position position="379"/>
    </location>
</feature>